<dbReference type="PROSITE" id="PS50011">
    <property type="entry name" value="PROTEIN_KINASE_DOM"/>
    <property type="match status" value="1"/>
</dbReference>
<evidence type="ECO:0000256" key="4">
    <source>
        <dbReference type="ARBA" id="ARBA00022741"/>
    </source>
</evidence>
<feature type="compositionally biased region" description="Polar residues" evidence="9">
    <location>
        <begin position="199"/>
        <end position="210"/>
    </location>
</feature>
<evidence type="ECO:0000313" key="11">
    <source>
        <dbReference type="EMBL" id="MFC6082603.1"/>
    </source>
</evidence>
<feature type="domain" description="Protein kinase" evidence="10">
    <location>
        <begin position="305"/>
        <end position="614"/>
    </location>
</feature>
<evidence type="ECO:0000256" key="1">
    <source>
        <dbReference type="ARBA" id="ARBA00012513"/>
    </source>
</evidence>
<dbReference type="RefSeq" id="WP_380752999.1">
    <property type="nucleotide sequence ID" value="NZ_JBHSRF010000018.1"/>
</dbReference>
<dbReference type="Pfam" id="PF00069">
    <property type="entry name" value="Pkinase"/>
    <property type="match status" value="1"/>
</dbReference>
<keyword evidence="2" id="KW-0723">Serine/threonine-protein kinase</keyword>
<keyword evidence="12" id="KW-1185">Reference proteome</keyword>
<dbReference type="SUPFAM" id="SSF56112">
    <property type="entry name" value="Protein kinase-like (PK-like)"/>
    <property type="match status" value="1"/>
</dbReference>
<name>A0ABW1NH05_9ACTN</name>
<comment type="catalytic activity">
    <reaction evidence="8">
        <text>L-seryl-[protein] + ATP = O-phospho-L-seryl-[protein] + ADP + H(+)</text>
        <dbReference type="Rhea" id="RHEA:17989"/>
        <dbReference type="Rhea" id="RHEA-COMP:9863"/>
        <dbReference type="Rhea" id="RHEA-COMP:11604"/>
        <dbReference type="ChEBI" id="CHEBI:15378"/>
        <dbReference type="ChEBI" id="CHEBI:29999"/>
        <dbReference type="ChEBI" id="CHEBI:30616"/>
        <dbReference type="ChEBI" id="CHEBI:83421"/>
        <dbReference type="ChEBI" id="CHEBI:456216"/>
        <dbReference type="EC" id="2.7.11.1"/>
    </reaction>
</comment>
<dbReference type="Gene3D" id="1.10.510.10">
    <property type="entry name" value="Transferase(Phosphotransferase) domain 1"/>
    <property type="match status" value="1"/>
</dbReference>
<dbReference type="CDD" id="cd14014">
    <property type="entry name" value="STKc_PknB_like"/>
    <property type="match status" value="1"/>
</dbReference>
<feature type="compositionally biased region" description="Low complexity" evidence="9">
    <location>
        <begin position="101"/>
        <end position="111"/>
    </location>
</feature>
<evidence type="ECO:0000256" key="5">
    <source>
        <dbReference type="ARBA" id="ARBA00022777"/>
    </source>
</evidence>
<comment type="catalytic activity">
    <reaction evidence="7">
        <text>L-threonyl-[protein] + ATP = O-phospho-L-threonyl-[protein] + ADP + H(+)</text>
        <dbReference type="Rhea" id="RHEA:46608"/>
        <dbReference type="Rhea" id="RHEA-COMP:11060"/>
        <dbReference type="Rhea" id="RHEA-COMP:11605"/>
        <dbReference type="ChEBI" id="CHEBI:15378"/>
        <dbReference type="ChEBI" id="CHEBI:30013"/>
        <dbReference type="ChEBI" id="CHEBI:30616"/>
        <dbReference type="ChEBI" id="CHEBI:61977"/>
        <dbReference type="ChEBI" id="CHEBI:456216"/>
        <dbReference type="EC" id="2.7.11.1"/>
    </reaction>
</comment>
<dbReference type="PANTHER" id="PTHR24363">
    <property type="entry name" value="SERINE/THREONINE PROTEIN KINASE"/>
    <property type="match status" value="1"/>
</dbReference>
<dbReference type="Gene3D" id="1.25.40.10">
    <property type="entry name" value="Tetratricopeptide repeat domain"/>
    <property type="match status" value="1"/>
</dbReference>
<dbReference type="EC" id="2.7.11.1" evidence="1"/>
<feature type="compositionally biased region" description="Low complexity" evidence="9">
    <location>
        <begin position="60"/>
        <end position="75"/>
    </location>
</feature>
<proteinExistence type="predicted"/>
<gene>
    <name evidence="11" type="ORF">ACFP1K_15655</name>
</gene>
<accession>A0ABW1NH05</accession>
<dbReference type="EMBL" id="JBHSRF010000018">
    <property type="protein sequence ID" value="MFC6082603.1"/>
    <property type="molecule type" value="Genomic_DNA"/>
</dbReference>
<dbReference type="PANTHER" id="PTHR24363:SF0">
    <property type="entry name" value="SERINE_THREONINE KINASE LIKE DOMAIN CONTAINING 1"/>
    <property type="match status" value="1"/>
</dbReference>
<dbReference type="Pfam" id="PF16919">
    <property type="entry name" value="PknG_rubred"/>
    <property type="match status" value="1"/>
</dbReference>
<dbReference type="InterPro" id="IPR031636">
    <property type="entry name" value="PknG_TPR"/>
</dbReference>
<evidence type="ECO:0000313" key="12">
    <source>
        <dbReference type="Proteomes" id="UP001596137"/>
    </source>
</evidence>
<dbReference type="SUPFAM" id="SSF48452">
    <property type="entry name" value="TPR-like"/>
    <property type="match status" value="1"/>
</dbReference>
<dbReference type="Pfam" id="PF16918">
    <property type="entry name" value="PknG_TPR"/>
    <property type="match status" value="1"/>
</dbReference>
<organism evidence="11 12">
    <name type="scientific">Sphaerisporangium aureirubrum</name>
    <dbReference type="NCBI Taxonomy" id="1544736"/>
    <lineage>
        <taxon>Bacteria</taxon>
        <taxon>Bacillati</taxon>
        <taxon>Actinomycetota</taxon>
        <taxon>Actinomycetes</taxon>
        <taxon>Streptosporangiales</taxon>
        <taxon>Streptosporangiaceae</taxon>
        <taxon>Sphaerisporangium</taxon>
    </lineage>
</organism>
<evidence type="ECO:0000256" key="3">
    <source>
        <dbReference type="ARBA" id="ARBA00022679"/>
    </source>
</evidence>
<feature type="compositionally biased region" description="Gly residues" evidence="9">
    <location>
        <begin position="152"/>
        <end position="166"/>
    </location>
</feature>
<dbReference type="InterPro" id="IPR011009">
    <property type="entry name" value="Kinase-like_dom_sf"/>
</dbReference>
<comment type="caution">
    <text evidence="11">The sequence shown here is derived from an EMBL/GenBank/DDBJ whole genome shotgun (WGS) entry which is preliminary data.</text>
</comment>
<sequence>MTKCEQPGCAGTVMDGYCDTCGMAPVPASSGRHAAPPAGQPGAPGSGPYGPPGQPGPGQYGAPPIGPPGAAHPGQPTVPPGASWPGGSQMGASGRPGTAWPSAGPVPAGPQGQPPAGPQHGRPGTAWPSGQPPVPGMPGNGPGAPGNVQGMPGSGPGVPGNGGPGRAGHAPSGPAGPAPSGPSGAAPPMTRPSIGVPGTSVTGATGTPSQLSGSRRTSSRSRRGMLGMGLVEVPPVPYRDPSAVVMQDPVVPEDRRFCGNPDCGKPVGRRREGRPGRPEGYCPHCGQRFSFTPKLVAGDLVAHQYEVKGCLAHGGLGWIYLAADRNLDGRWVVMKGLLDTGDLEAMAAAEAERRFLTAMDHPNIVKIFNFVSHPDPGTGSLVGYIVMEYVGGQSLQDLLRRRLRESDNSQALPLSQVIAYGLEILRAFGYLHDRGMLYCDLKPANVIQVEEQLKLIDLGAVRRTDDADSAIYGTIGYQAPEIATQGPSVASDLYTVGRTLAVLAMPFSPVSGGAAAPLPDFGPHYESFQRLLQRATDPDPGRRFLSAAEMGDQLVGVLRETRAAEDGVPHPAQSGVFGPERAAVGTELAPATTKTVFGPLERLDAAAALPVPLVDPLDPGAGLLAGLTSGNPDELIAVLESAPPTPETTLARIRVLSELGRPVSEDLYASAGKELPGDWRLWWYRGVAELASGDPGTAVRFFDGIYAWFPGESAARLALAFALEAAGAGAEAARHFAAIWQTDRSYVSACFGLARIHLAAGDRARAAAALEEVPPTSIHRTSAQVAIVAVTVRGQAPAEPELVAAGERLRSLKLDSRDRDGLASEVLESALARFVTGQTASGTGTLLGTPLSERGVRTELERVYRALARAAGSTGDRHALIGRANAVRPRTLW</sequence>
<evidence type="ECO:0000256" key="6">
    <source>
        <dbReference type="ARBA" id="ARBA00022840"/>
    </source>
</evidence>
<evidence type="ECO:0000256" key="9">
    <source>
        <dbReference type="SAM" id="MobiDB-lite"/>
    </source>
</evidence>
<keyword evidence="5" id="KW-0418">Kinase</keyword>
<evidence type="ECO:0000256" key="2">
    <source>
        <dbReference type="ARBA" id="ARBA00022527"/>
    </source>
</evidence>
<dbReference type="SMART" id="SM00220">
    <property type="entry name" value="S_TKc"/>
    <property type="match status" value="1"/>
</dbReference>
<reference evidence="12" key="1">
    <citation type="journal article" date="2019" name="Int. J. Syst. Evol. Microbiol.">
        <title>The Global Catalogue of Microorganisms (GCM) 10K type strain sequencing project: providing services to taxonomists for standard genome sequencing and annotation.</title>
        <authorList>
            <consortium name="The Broad Institute Genomics Platform"/>
            <consortium name="The Broad Institute Genome Sequencing Center for Infectious Disease"/>
            <person name="Wu L."/>
            <person name="Ma J."/>
        </authorList>
    </citation>
    <scope>NUCLEOTIDE SEQUENCE [LARGE SCALE GENOMIC DNA]</scope>
    <source>
        <strain evidence="12">JCM 30346</strain>
    </source>
</reference>
<keyword evidence="4" id="KW-0547">Nucleotide-binding</keyword>
<evidence type="ECO:0000256" key="7">
    <source>
        <dbReference type="ARBA" id="ARBA00047899"/>
    </source>
</evidence>
<dbReference type="Gene3D" id="3.30.200.20">
    <property type="entry name" value="Phosphorylase Kinase, domain 1"/>
    <property type="match status" value="1"/>
</dbReference>
<dbReference type="InterPro" id="IPR031634">
    <property type="entry name" value="PknG_rubred"/>
</dbReference>
<dbReference type="InterPro" id="IPR000719">
    <property type="entry name" value="Prot_kinase_dom"/>
</dbReference>
<evidence type="ECO:0000256" key="8">
    <source>
        <dbReference type="ARBA" id="ARBA00048679"/>
    </source>
</evidence>
<evidence type="ECO:0000259" key="10">
    <source>
        <dbReference type="PROSITE" id="PS50011"/>
    </source>
</evidence>
<protein>
    <recommendedName>
        <fullName evidence="1">non-specific serine/threonine protein kinase</fullName>
        <ecNumber evidence="1">2.7.11.1</ecNumber>
    </recommendedName>
</protein>
<dbReference type="Proteomes" id="UP001596137">
    <property type="component" value="Unassembled WGS sequence"/>
</dbReference>
<keyword evidence="6" id="KW-0067">ATP-binding</keyword>
<dbReference type="InterPro" id="IPR011990">
    <property type="entry name" value="TPR-like_helical_dom_sf"/>
</dbReference>
<feature type="region of interest" description="Disordered" evidence="9">
    <location>
        <begin position="29"/>
        <end position="226"/>
    </location>
</feature>
<keyword evidence="3" id="KW-0808">Transferase</keyword>